<gene>
    <name evidence="4" type="ORF">C7M84_015746</name>
</gene>
<comment type="caution">
    <text evidence="4">The sequence shown here is derived from an EMBL/GenBank/DDBJ whole genome shotgun (WGS) entry which is preliminary data.</text>
</comment>
<name>A0A3R7MM43_PENVA</name>
<dbReference type="GO" id="GO:0003676">
    <property type="term" value="F:nucleic acid binding"/>
    <property type="evidence" value="ECO:0007669"/>
    <property type="project" value="InterPro"/>
</dbReference>
<dbReference type="SUPFAM" id="SSF50630">
    <property type="entry name" value="Acid proteases"/>
    <property type="match status" value="1"/>
</dbReference>
<keyword evidence="2" id="KW-0862">Zinc</keyword>
<organism evidence="4 5">
    <name type="scientific">Penaeus vannamei</name>
    <name type="common">Whiteleg shrimp</name>
    <name type="synonym">Litopenaeus vannamei</name>
    <dbReference type="NCBI Taxonomy" id="6689"/>
    <lineage>
        <taxon>Eukaryota</taxon>
        <taxon>Metazoa</taxon>
        <taxon>Ecdysozoa</taxon>
        <taxon>Arthropoda</taxon>
        <taxon>Crustacea</taxon>
        <taxon>Multicrustacea</taxon>
        <taxon>Malacostraca</taxon>
        <taxon>Eumalacostraca</taxon>
        <taxon>Eucarida</taxon>
        <taxon>Decapoda</taxon>
        <taxon>Dendrobranchiata</taxon>
        <taxon>Penaeoidea</taxon>
        <taxon>Penaeidae</taxon>
        <taxon>Penaeus</taxon>
    </lineage>
</organism>
<feature type="domain" description="CCHC-type" evidence="3">
    <location>
        <begin position="157"/>
        <end position="171"/>
    </location>
</feature>
<reference evidence="4 5" key="1">
    <citation type="submission" date="2018-04" db="EMBL/GenBank/DDBJ databases">
        <authorList>
            <person name="Zhang X."/>
            <person name="Yuan J."/>
            <person name="Li F."/>
            <person name="Xiang J."/>
        </authorList>
    </citation>
    <scope>NUCLEOTIDE SEQUENCE [LARGE SCALE GENOMIC DNA]</scope>
    <source>
        <tissue evidence="4">Muscle</tissue>
    </source>
</reference>
<dbReference type="OrthoDB" id="6382106at2759"/>
<dbReference type="InterPro" id="IPR018061">
    <property type="entry name" value="Retropepsins"/>
</dbReference>
<keyword evidence="2" id="KW-0863">Zinc-finger</keyword>
<protein>
    <recommendedName>
        <fullName evidence="3">CCHC-type domain-containing protein</fullName>
    </recommendedName>
</protein>
<reference evidence="4 5" key="2">
    <citation type="submission" date="2019-01" db="EMBL/GenBank/DDBJ databases">
        <title>The decoding of complex shrimp genome reveals the adaptation for benthos swimmer, frequently molting mechanism and breeding impact on genome.</title>
        <authorList>
            <person name="Sun Y."/>
            <person name="Gao Y."/>
            <person name="Yu Y."/>
        </authorList>
    </citation>
    <scope>NUCLEOTIDE SEQUENCE [LARGE SCALE GENOMIC DNA]</scope>
    <source>
        <tissue evidence="4">Muscle</tissue>
    </source>
</reference>
<accession>A0A3R7MM43</accession>
<evidence type="ECO:0000259" key="3">
    <source>
        <dbReference type="PROSITE" id="PS50158"/>
    </source>
</evidence>
<dbReference type="GO" id="GO:0016787">
    <property type="term" value="F:hydrolase activity"/>
    <property type="evidence" value="ECO:0007669"/>
    <property type="project" value="UniProtKB-KW"/>
</dbReference>
<dbReference type="InterPro" id="IPR021109">
    <property type="entry name" value="Peptidase_aspartic_dom_sf"/>
</dbReference>
<dbReference type="Gene3D" id="2.40.70.10">
    <property type="entry name" value="Acid Proteases"/>
    <property type="match status" value="1"/>
</dbReference>
<dbReference type="GO" id="GO:0008270">
    <property type="term" value="F:zinc ion binding"/>
    <property type="evidence" value="ECO:0007669"/>
    <property type="project" value="UniProtKB-KW"/>
</dbReference>
<keyword evidence="5" id="KW-1185">Reference proteome</keyword>
<dbReference type="Pfam" id="PF00077">
    <property type="entry name" value="RVP"/>
    <property type="match status" value="1"/>
</dbReference>
<dbReference type="CDD" id="cd00303">
    <property type="entry name" value="retropepsin_like"/>
    <property type="match status" value="1"/>
</dbReference>
<dbReference type="InterPro" id="IPR001878">
    <property type="entry name" value="Znf_CCHC"/>
</dbReference>
<evidence type="ECO:0000313" key="5">
    <source>
        <dbReference type="Proteomes" id="UP000283509"/>
    </source>
</evidence>
<proteinExistence type="predicted"/>
<evidence type="ECO:0000256" key="1">
    <source>
        <dbReference type="ARBA" id="ARBA00022801"/>
    </source>
</evidence>
<dbReference type="PROSITE" id="PS50158">
    <property type="entry name" value="ZF_CCHC"/>
    <property type="match status" value="1"/>
</dbReference>
<evidence type="ECO:0000313" key="4">
    <source>
        <dbReference type="EMBL" id="ROT85371.1"/>
    </source>
</evidence>
<dbReference type="Proteomes" id="UP000283509">
    <property type="component" value="Unassembled WGS sequence"/>
</dbReference>
<sequence>MFIQAARANCRGPAELIINSSLFDSIAEWDTLKAALRSKFRGTYTSSDFYKVLYDIRMTPSQAPMDFFLQLEGHVYQGYRDHREAIGDPSELVKRVFLSGIPAWFQDFLSVKEDGSPTQIAETAQRIWNSRNGIRHSDHQQRKIPTTLIALYGVRICMQCRGPGHLVRDCPFRERQEPLAGSIQGAPHVKTLPLKKGMAVTGPTGWPVAELNVSGSTVRCFIDTGSEATIIKPQALKRIDPHNYVRRRKTFSILRGMSGQLINTLSEVTLVFCLNSDLEMHHTVTVCDVRFPGDILLGMDFMSRTTFSLSSRSQDDSACLTLEGQEFHVNYTDAQSLQPAECSESDHTRSSRECWRELLFPISLVTTLHLFCCALLQNHRASTTQWAFLGGCSGKVLL</sequence>
<keyword evidence="1" id="KW-0378">Hydrolase</keyword>
<keyword evidence="2" id="KW-0479">Metal-binding</keyword>
<dbReference type="EMBL" id="QCYY01000297">
    <property type="protein sequence ID" value="ROT85371.1"/>
    <property type="molecule type" value="Genomic_DNA"/>
</dbReference>
<evidence type="ECO:0000256" key="2">
    <source>
        <dbReference type="PROSITE-ProRule" id="PRU00047"/>
    </source>
</evidence>
<dbReference type="AlphaFoldDB" id="A0A3R7MM43"/>